<dbReference type="EMBL" id="JACRSQ010000003">
    <property type="protein sequence ID" value="MBC8542544.1"/>
    <property type="molecule type" value="Genomic_DNA"/>
</dbReference>
<feature type="signal peptide" evidence="1">
    <location>
        <begin position="1"/>
        <end position="26"/>
    </location>
</feature>
<dbReference type="RefSeq" id="WP_177719359.1">
    <property type="nucleotide sequence ID" value="NZ_JACRSQ010000003.1"/>
</dbReference>
<comment type="caution">
    <text evidence="2">The sequence shown here is derived from an EMBL/GenBank/DDBJ whole genome shotgun (WGS) entry which is preliminary data.</text>
</comment>
<name>A0A926DRP0_9FIRM</name>
<keyword evidence="3" id="KW-1185">Reference proteome</keyword>
<accession>A0A926DRP0</accession>
<gene>
    <name evidence="2" type="ORF">H8730_03150</name>
</gene>
<dbReference type="AlphaFoldDB" id="A0A926DRP0"/>
<dbReference type="Proteomes" id="UP000657006">
    <property type="component" value="Unassembled WGS sequence"/>
</dbReference>
<dbReference type="Pfam" id="PF10916">
    <property type="entry name" value="DUF2712"/>
    <property type="match status" value="1"/>
</dbReference>
<evidence type="ECO:0000313" key="2">
    <source>
        <dbReference type="EMBL" id="MBC8542544.1"/>
    </source>
</evidence>
<dbReference type="InterPro" id="IPR020208">
    <property type="entry name" value="DUF2712"/>
</dbReference>
<reference evidence="2" key="1">
    <citation type="submission" date="2020-08" db="EMBL/GenBank/DDBJ databases">
        <title>Genome public.</title>
        <authorList>
            <person name="Liu C."/>
            <person name="Sun Q."/>
        </authorList>
    </citation>
    <scope>NUCLEOTIDE SEQUENCE</scope>
    <source>
        <strain evidence="2">NSJ-32</strain>
    </source>
</reference>
<sequence length="145" mass="16692">MKAKKCMVGLALMSLMMIMIPSIVNAATVPYDRYELSVPAWQRNARVSQSQYRSSGNKYNQWSVDLDYSTEGEGTYMTFWLEDGELFNLTSGHNVMVGDRSSFNYQLDDGTVSYYNLKTYLTCQNNNYNSGVYYIEGRWRAQTTN</sequence>
<evidence type="ECO:0000313" key="3">
    <source>
        <dbReference type="Proteomes" id="UP000657006"/>
    </source>
</evidence>
<organism evidence="2 3">
    <name type="scientific">Bianquea renquensis</name>
    <dbReference type="NCBI Taxonomy" id="2763661"/>
    <lineage>
        <taxon>Bacteria</taxon>
        <taxon>Bacillati</taxon>
        <taxon>Bacillota</taxon>
        <taxon>Clostridia</taxon>
        <taxon>Eubacteriales</taxon>
        <taxon>Bianqueaceae</taxon>
        <taxon>Bianquea</taxon>
    </lineage>
</organism>
<protein>
    <submittedName>
        <fullName evidence="2">DUF2712 domain-containing protein</fullName>
    </submittedName>
</protein>
<evidence type="ECO:0000256" key="1">
    <source>
        <dbReference type="SAM" id="SignalP"/>
    </source>
</evidence>
<proteinExistence type="predicted"/>
<feature type="chain" id="PRO_5037611746" evidence="1">
    <location>
        <begin position="27"/>
        <end position="145"/>
    </location>
</feature>
<keyword evidence="1" id="KW-0732">Signal</keyword>